<dbReference type="SUPFAM" id="SSF88697">
    <property type="entry name" value="PUA domain-like"/>
    <property type="match status" value="1"/>
</dbReference>
<dbReference type="OrthoDB" id="9804434at2"/>
<keyword evidence="5 8" id="KW-0547">Nucleotide-binding</keyword>
<dbReference type="InterPro" id="IPR001048">
    <property type="entry name" value="Asp/Glu/Uridylate_kinase"/>
</dbReference>
<proteinExistence type="inferred from homology"/>
<feature type="binding site" evidence="8">
    <location>
        <begin position="168"/>
        <end position="169"/>
    </location>
    <ligand>
        <name>ATP</name>
        <dbReference type="ChEBI" id="CHEBI:30616"/>
    </ligand>
</feature>
<accession>A0A345PF29</accession>
<dbReference type="InterPro" id="IPR002478">
    <property type="entry name" value="PUA"/>
</dbReference>
<dbReference type="PIRSF" id="PIRSF000729">
    <property type="entry name" value="GK"/>
    <property type="match status" value="1"/>
</dbReference>
<evidence type="ECO:0000256" key="4">
    <source>
        <dbReference type="ARBA" id="ARBA00022679"/>
    </source>
</evidence>
<dbReference type="NCBIfam" id="TIGR01027">
    <property type="entry name" value="proB"/>
    <property type="match status" value="1"/>
</dbReference>
<dbReference type="InterPro" id="IPR005715">
    <property type="entry name" value="Glu_5kinase/COase_Synthase"/>
</dbReference>
<feature type="binding site" evidence="8">
    <location>
        <position position="136"/>
    </location>
    <ligand>
        <name>substrate</name>
    </ligand>
</feature>
<dbReference type="FunFam" id="3.40.1160.10:FF:000018">
    <property type="entry name" value="Glutamate 5-kinase"/>
    <property type="match status" value="1"/>
</dbReference>
<dbReference type="CDD" id="cd04242">
    <property type="entry name" value="AAK_G5K_ProB"/>
    <property type="match status" value="1"/>
</dbReference>
<name>A0A345PF29_9BACI</name>
<comment type="similarity">
    <text evidence="8">Belongs to the glutamate 5-kinase family.</text>
</comment>
<feature type="binding site" evidence="8">
    <location>
        <position position="9"/>
    </location>
    <ligand>
        <name>ATP</name>
        <dbReference type="ChEBI" id="CHEBI:30616"/>
    </ligand>
</feature>
<evidence type="ECO:0000256" key="3">
    <source>
        <dbReference type="ARBA" id="ARBA00022650"/>
    </source>
</evidence>
<dbReference type="GO" id="GO:0003723">
    <property type="term" value="F:RNA binding"/>
    <property type="evidence" value="ECO:0007669"/>
    <property type="project" value="InterPro"/>
</dbReference>
<dbReference type="PANTHER" id="PTHR43654">
    <property type="entry name" value="GLUTAMATE 5-KINASE"/>
    <property type="match status" value="1"/>
</dbReference>
<dbReference type="SMART" id="SM00359">
    <property type="entry name" value="PUA"/>
    <property type="match status" value="1"/>
</dbReference>
<keyword evidence="7 8" id="KW-0067">ATP-binding</keyword>
<keyword evidence="1 8" id="KW-0963">Cytoplasm</keyword>
<dbReference type="SUPFAM" id="SSF53633">
    <property type="entry name" value="Carbamate kinase-like"/>
    <property type="match status" value="1"/>
</dbReference>
<evidence type="ECO:0000256" key="2">
    <source>
        <dbReference type="ARBA" id="ARBA00022605"/>
    </source>
</evidence>
<dbReference type="HAMAP" id="MF_00456">
    <property type="entry name" value="ProB"/>
    <property type="match status" value="1"/>
</dbReference>
<feature type="binding site" evidence="8">
    <location>
        <position position="49"/>
    </location>
    <ligand>
        <name>substrate</name>
    </ligand>
</feature>
<dbReference type="InterPro" id="IPR036974">
    <property type="entry name" value="PUA_sf"/>
</dbReference>
<dbReference type="AlphaFoldDB" id="A0A345PF29"/>
<dbReference type="Gene3D" id="3.40.1160.10">
    <property type="entry name" value="Acetylglutamate kinase-like"/>
    <property type="match status" value="1"/>
</dbReference>
<dbReference type="InterPro" id="IPR041739">
    <property type="entry name" value="G5K_ProB"/>
</dbReference>
<dbReference type="PRINTS" id="PR00474">
    <property type="entry name" value="GLU5KINASE"/>
</dbReference>
<feature type="binding site" evidence="8">
    <location>
        <position position="148"/>
    </location>
    <ligand>
        <name>substrate</name>
    </ligand>
</feature>
<evidence type="ECO:0000256" key="7">
    <source>
        <dbReference type="ARBA" id="ARBA00022840"/>
    </source>
</evidence>
<dbReference type="InterPro" id="IPR001057">
    <property type="entry name" value="Glu/AcGlu_kinase"/>
</dbReference>
<keyword evidence="3 8" id="KW-0641">Proline biosynthesis</keyword>
<evidence type="ECO:0000313" key="11">
    <source>
        <dbReference type="Proteomes" id="UP000253908"/>
    </source>
</evidence>
<dbReference type="RefSeq" id="WP_114915905.1">
    <property type="nucleotide sequence ID" value="NZ_CP024848.1"/>
</dbReference>
<dbReference type="EC" id="2.7.2.11" evidence="8"/>
<dbReference type="GO" id="GO:0005524">
    <property type="term" value="F:ATP binding"/>
    <property type="evidence" value="ECO:0007669"/>
    <property type="project" value="UniProtKB-KW"/>
</dbReference>
<organism evidence="10 11">
    <name type="scientific">Oceanobacillus zhaokaii</name>
    <dbReference type="NCBI Taxonomy" id="2052660"/>
    <lineage>
        <taxon>Bacteria</taxon>
        <taxon>Bacillati</taxon>
        <taxon>Bacillota</taxon>
        <taxon>Bacilli</taxon>
        <taxon>Bacillales</taxon>
        <taxon>Bacillaceae</taxon>
        <taxon>Oceanobacillus</taxon>
    </lineage>
</organism>
<feature type="binding site" evidence="8">
    <location>
        <begin position="210"/>
        <end position="216"/>
    </location>
    <ligand>
        <name>ATP</name>
        <dbReference type="ChEBI" id="CHEBI:30616"/>
    </ligand>
</feature>
<dbReference type="InterPro" id="IPR019797">
    <property type="entry name" value="Glutamate_5-kinase_CS"/>
</dbReference>
<dbReference type="InterPro" id="IPR015947">
    <property type="entry name" value="PUA-like_sf"/>
</dbReference>
<keyword evidence="6 8" id="KW-0418">Kinase</keyword>
<dbReference type="EMBL" id="CP024848">
    <property type="protein sequence ID" value="AXI08609.1"/>
    <property type="molecule type" value="Genomic_DNA"/>
</dbReference>
<keyword evidence="11" id="KW-1185">Reference proteome</keyword>
<dbReference type="Pfam" id="PF01472">
    <property type="entry name" value="PUA"/>
    <property type="match status" value="1"/>
</dbReference>
<feature type="domain" description="PUA" evidence="9">
    <location>
        <begin position="277"/>
        <end position="348"/>
    </location>
</feature>
<comment type="catalytic activity">
    <reaction evidence="8">
        <text>L-glutamate + ATP = L-glutamyl 5-phosphate + ADP</text>
        <dbReference type="Rhea" id="RHEA:14877"/>
        <dbReference type="ChEBI" id="CHEBI:29985"/>
        <dbReference type="ChEBI" id="CHEBI:30616"/>
        <dbReference type="ChEBI" id="CHEBI:58274"/>
        <dbReference type="ChEBI" id="CHEBI:456216"/>
        <dbReference type="EC" id="2.7.2.11"/>
    </reaction>
</comment>
<dbReference type="KEGG" id="ocn:CUC15_06625"/>
<dbReference type="PANTHER" id="PTHR43654:SF1">
    <property type="entry name" value="ISOPENTENYL PHOSPHATE KINASE"/>
    <property type="match status" value="1"/>
</dbReference>
<evidence type="ECO:0000256" key="1">
    <source>
        <dbReference type="ARBA" id="ARBA00022490"/>
    </source>
</evidence>
<dbReference type="GO" id="GO:0005829">
    <property type="term" value="C:cytosol"/>
    <property type="evidence" value="ECO:0007669"/>
    <property type="project" value="TreeGrafter"/>
</dbReference>
<evidence type="ECO:0000259" key="9">
    <source>
        <dbReference type="SMART" id="SM00359"/>
    </source>
</evidence>
<dbReference type="Gene3D" id="2.30.130.10">
    <property type="entry name" value="PUA domain"/>
    <property type="match status" value="1"/>
</dbReference>
<evidence type="ECO:0000256" key="5">
    <source>
        <dbReference type="ARBA" id="ARBA00022741"/>
    </source>
</evidence>
<dbReference type="PROSITE" id="PS00902">
    <property type="entry name" value="GLUTAMATE_5_KINASE"/>
    <property type="match status" value="1"/>
</dbReference>
<sequence length="373" mass="40182">MAKERIVVKIGSSSLTNDKGEIDQAKLMDHVQAIAALRMAKHEVILVSSGAVAAGFARLGYSSRPVTLKGKQAAAAVGQSLLIQTYIEKFSPFNITPAQLLLTRSDFSNQERYQNAFATINELLERGILPIINENDTVSVEELTFGDNDMLSALVSGFVHANQLIILTDINGIYDGNPKSNPEAKKIHYIKEITDEMIAVTDATGSKVGTGGMKSKLLAAKTAVSLGVPVFIGTGTGDDKLIEVLDGKGNGTYIAKHNFGTINTRKQWIALHSESVGKLYIDNGAEEAILFNGKSLLSAGVIEVKGTFTKGDVVEVFGTKGFLGKGQVKCSSNDLQLDIDSRGVETLEIPIPSTEVIHRDAWVESREMKEELT</sequence>
<evidence type="ECO:0000256" key="6">
    <source>
        <dbReference type="ARBA" id="ARBA00022777"/>
    </source>
</evidence>
<comment type="subcellular location">
    <subcellularLocation>
        <location evidence="8">Cytoplasm</location>
    </subcellularLocation>
</comment>
<dbReference type="PROSITE" id="PS50890">
    <property type="entry name" value="PUA"/>
    <property type="match status" value="1"/>
</dbReference>
<dbReference type="CDD" id="cd21157">
    <property type="entry name" value="PUA_G5K"/>
    <property type="match status" value="1"/>
</dbReference>
<dbReference type="InterPro" id="IPR036393">
    <property type="entry name" value="AceGlu_kinase-like_sf"/>
</dbReference>
<protein>
    <recommendedName>
        <fullName evidence="8">Glutamate 5-kinase</fullName>
        <ecNumber evidence="8">2.7.2.11</ecNumber>
    </recommendedName>
    <alternativeName>
        <fullName evidence="8">Gamma-glutamyl kinase</fullName>
        <shortName evidence="8">GK</shortName>
    </alternativeName>
</protein>
<evidence type="ECO:0000256" key="8">
    <source>
        <dbReference type="HAMAP-Rule" id="MF_00456"/>
    </source>
</evidence>
<dbReference type="Pfam" id="PF00696">
    <property type="entry name" value="AA_kinase"/>
    <property type="match status" value="1"/>
</dbReference>
<dbReference type="InterPro" id="IPR011529">
    <property type="entry name" value="Glu_5kinase"/>
</dbReference>
<comment type="pathway">
    <text evidence="8">Amino-acid biosynthesis; L-proline biosynthesis; L-glutamate 5-semialdehyde from L-glutamate: step 1/2.</text>
</comment>
<dbReference type="GO" id="GO:0004349">
    <property type="term" value="F:glutamate 5-kinase activity"/>
    <property type="evidence" value="ECO:0007669"/>
    <property type="project" value="UniProtKB-UniRule"/>
</dbReference>
<reference evidence="11" key="1">
    <citation type="submission" date="2017-11" db="EMBL/GenBank/DDBJ databases">
        <authorList>
            <person name="Zhu W."/>
        </authorList>
    </citation>
    <scope>NUCLEOTIDE SEQUENCE [LARGE SCALE GENOMIC DNA]</scope>
    <source>
        <strain evidence="11">160</strain>
    </source>
</reference>
<keyword evidence="4 8" id="KW-0808">Transferase</keyword>
<gene>
    <name evidence="8" type="primary">proB</name>
    <name evidence="10" type="ORF">CUC15_06625</name>
</gene>
<dbReference type="Proteomes" id="UP000253908">
    <property type="component" value="Chromosome"/>
</dbReference>
<keyword evidence="2 8" id="KW-0028">Amino-acid biosynthesis</keyword>
<dbReference type="GO" id="GO:0055129">
    <property type="term" value="P:L-proline biosynthetic process"/>
    <property type="evidence" value="ECO:0007669"/>
    <property type="project" value="UniProtKB-UniRule"/>
</dbReference>
<comment type="function">
    <text evidence="8">Catalyzes the transfer of a phosphate group to glutamate to form L-glutamate 5-phosphate.</text>
</comment>
<dbReference type="UniPathway" id="UPA00098">
    <property type="reaction ID" value="UER00359"/>
</dbReference>
<evidence type="ECO:0000313" key="10">
    <source>
        <dbReference type="EMBL" id="AXI08609.1"/>
    </source>
</evidence>